<evidence type="ECO:0000256" key="1">
    <source>
        <dbReference type="SAM" id="Phobius"/>
    </source>
</evidence>
<protein>
    <submittedName>
        <fullName evidence="2">Uncharacterized protein</fullName>
    </submittedName>
</protein>
<dbReference type="InterPro" id="IPR043748">
    <property type="entry name" value="DUF5693"/>
</dbReference>
<dbReference type="Proteomes" id="UP000178602">
    <property type="component" value="Unassembled WGS sequence"/>
</dbReference>
<keyword evidence="1" id="KW-0472">Membrane</keyword>
<feature type="transmembrane region" description="Helical" evidence="1">
    <location>
        <begin position="6"/>
        <end position="26"/>
    </location>
</feature>
<evidence type="ECO:0000313" key="3">
    <source>
        <dbReference type="Proteomes" id="UP000178602"/>
    </source>
</evidence>
<sequence length="641" mass="71860">MIKKIVFGLLKISLIVSVLVGCYSILGRYLSEQETRSVRVVIDLNDLKKVAAFEKVPLDKVLKQVKKIGFFELGVFEETLPDANAQGEIYYAKGGSIKKLSAFSPVFTDRLKEIRPDRTYIFAPFKEPRKRIYDQLNWALGERAVRFLGQEVIEVDEAEEELRTLGLGISEIQRNYLGKLGFKIVPRVWNDSRYHLGNIEAKVSALKNYKTVIFDGEEILGYPEGIASLAAALNKFNLKYGFVEIVKQDGDVLLKNLMRERVVRVHSVPKDELKKLEKPEVLDRYLRAVRERQVKLIYVRPFLPPRIDAMPVDFNLRFFAELKDKLAGAKILVGGETESSSLNMTSWQIVLIGWGVMVGALLLLNAFIVLPLWALAILVLAGVNTLLFLAPKIIVLQKVLAFAAAVVFPSLAVISSARKLDRGRGFGFLQALFFFIRTMVITAVGIVFLVGLLADSRYMSGAAVFPAVKAALVLPMIIVAGYFLLKDGNMNIWQKWKELLATRISVANVLVGFFLLAALGVFLARSGNFVLPVPGAEKMFRNWLEMVLFVRPRTKEFLVGYPFLFFAAVYFLKARSRDWLWVLMAIGTIAPVSVMNTFCHIHTPLTISLVRTINGLVLGLFFGIITALIAGWRIKTSKEGG</sequence>
<reference evidence="2 3" key="1">
    <citation type="journal article" date="2016" name="Nat. Commun.">
        <title>Thousands of microbial genomes shed light on interconnected biogeochemical processes in an aquifer system.</title>
        <authorList>
            <person name="Anantharaman K."/>
            <person name="Brown C.T."/>
            <person name="Hug L.A."/>
            <person name="Sharon I."/>
            <person name="Castelle C.J."/>
            <person name="Probst A.J."/>
            <person name="Thomas B.C."/>
            <person name="Singh A."/>
            <person name="Wilkins M.J."/>
            <person name="Karaoz U."/>
            <person name="Brodie E.L."/>
            <person name="Williams K.H."/>
            <person name="Hubbard S.S."/>
            <person name="Banfield J.F."/>
        </authorList>
    </citation>
    <scope>NUCLEOTIDE SEQUENCE [LARGE SCALE GENOMIC DNA]</scope>
</reference>
<name>A0A1F4T4C3_UNCSA</name>
<dbReference type="PROSITE" id="PS51257">
    <property type="entry name" value="PROKAR_LIPOPROTEIN"/>
    <property type="match status" value="1"/>
</dbReference>
<feature type="transmembrane region" description="Helical" evidence="1">
    <location>
        <begin position="615"/>
        <end position="634"/>
    </location>
</feature>
<accession>A0A1F4T4C3</accession>
<keyword evidence="1" id="KW-0812">Transmembrane</keyword>
<keyword evidence="1" id="KW-1133">Transmembrane helix</keyword>
<organism evidence="2 3">
    <name type="scientific">candidate division WOR-1 bacterium RIFOXYC12_FULL_54_18</name>
    <dbReference type="NCBI Taxonomy" id="1802584"/>
    <lineage>
        <taxon>Bacteria</taxon>
        <taxon>Bacillati</taxon>
        <taxon>Saganbacteria</taxon>
    </lineage>
</organism>
<feature type="transmembrane region" description="Helical" evidence="1">
    <location>
        <begin position="426"/>
        <end position="451"/>
    </location>
</feature>
<feature type="transmembrane region" description="Helical" evidence="1">
    <location>
        <begin position="463"/>
        <end position="485"/>
    </location>
</feature>
<evidence type="ECO:0000313" key="2">
    <source>
        <dbReference type="EMBL" id="OGC27554.1"/>
    </source>
</evidence>
<feature type="transmembrane region" description="Helical" evidence="1">
    <location>
        <begin position="349"/>
        <end position="381"/>
    </location>
</feature>
<gene>
    <name evidence="2" type="ORF">A3K49_00835</name>
</gene>
<feature type="transmembrane region" description="Helical" evidence="1">
    <location>
        <begin position="579"/>
        <end position="603"/>
    </location>
</feature>
<dbReference type="AlphaFoldDB" id="A0A1F4T4C3"/>
<proteinExistence type="predicted"/>
<dbReference type="EMBL" id="MEUG01000001">
    <property type="protein sequence ID" value="OGC27554.1"/>
    <property type="molecule type" value="Genomic_DNA"/>
</dbReference>
<feature type="transmembrane region" description="Helical" evidence="1">
    <location>
        <begin position="506"/>
        <end position="524"/>
    </location>
</feature>
<dbReference type="Pfam" id="PF18949">
    <property type="entry name" value="DUF5693"/>
    <property type="match status" value="1"/>
</dbReference>
<comment type="caution">
    <text evidence="2">The sequence shown here is derived from an EMBL/GenBank/DDBJ whole genome shotgun (WGS) entry which is preliminary data.</text>
</comment>
<feature type="transmembrane region" description="Helical" evidence="1">
    <location>
        <begin position="393"/>
        <end position="414"/>
    </location>
</feature>
<feature type="transmembrane region" description="Helical" evidence="1">
    <location>
        <begin position="557"/>
        <end position="572"/>
    </location>
</feature>